<reference evidence="1 2" key="1">
    <citation type="submission" date="2013-11" db="EMBL/GenBank/DDBJ databases">
        <title>Draft genome of the bovine lungworm Dictyocaulus viviparus.</title>
        <authorList>
            <person name="Mitreva M."/>
        </authorList>
    </citation>
    <scope>NUCLEOTIDE SEQUENCE [LARGE SCALE GENOMIC DNA]</scope>
    <source>
        <strain evidence="1 2">HannoverDv2000</strain>
    </source>
</reference>
<protein>
    <submittedName>
        <fullName evidence="1">Uncharacterized protein</fullName>
    </submittedName>
</protein>
<accession>A0A0D8XV33</accession>
<name>A0A0D8XV33_DICVI</name>
<dbReference type="Proteomes" id="UP000053766">
    <property type="component" value="Unassembled WGS sequence"/>
</dbReference>
<dbReference type="AlphaFoldDB" id="A0A0D8XV33"/>
<reference evidence="2" key="2">
    <citation type="journal article" date="2016" name="Sci. Rep.">
        <title>Dictyocaulus viviparus genome, variome and transcriptome elucidate lungworm biology and support future intervention.</title>
        <authorList>
            <person name="McNulty S.N."/>
            <person name="Strube C."/>
            <person name="Rosa B.A."/>
            <person name="Martin J.C."/>
            <person name="Tyagi R."/>
            <person name="Choi Y.J."/>
            <person name="Wang Q."/>
            <person name="Hallsworth Pepin K."/>
            <person name="Zhang X."/>
            <person name="Ozersky P."/>
            <person name="Wilson R.K."/>
            <person name="Sternberg P.W."/>
            <person name="Gasser R.B."/>
            <person name="Mitreva M."/>
        </authorList>
    </citation>
    <scope>NUCLEOTIDE SEQUENCE [LARGE SCALE GENOMIC DNA]</scope>
    <source>
        <strain evidence="2">HannoverDv2000</strain>
    </source>
</reference>
<dbReference type="EMBL" id="KN716270">
    <property type="protein sequence ID" value="KJH48370.1"/>
    <property type="molecule type" value="Genomic_DNA"/>
</dbReference>
<keyword evidence="2" id="KW-1185">Reference proteome</keyword>
<proteinExistence type="predicted"/>
<gene>
    <name evidence="1" type="ORF">DICVIV_05546</name>
</gene>
<organism evidence="1 2">
    <name type="scientific">Dictyocaulus viviparus</name>
    <name type="common">Bovine lungworm</name>
    <dbReference type="NCBI Taxonomy" id="29172"/>
    <lineage>
        <taxon>Eukaryota</taxon>
        <taxon>Metazoa</taxon>
        <taxon>Ecdysozoa</taxon>
        <taxon>Nematoda</taxon>
        <taxon>Chromadorea</taxon>
        <taxon>Rhabditida</taxon>
        <taxon>Rhabditina</taxon>
        <taxon>Rhabditomorpha</taxon>
        <taxon>Strongyloidea</taxon>
        <taxon>Metastrongylidae</taxon>
        <taxon>Dictyocaulus</taxon>
    </lineage>
</organism>
<evidence type="ECO:0000313" key="1">
    <source>
        <dbReference type="EMBL" id="KJH48370.1"/>
    </source>
</evidence>
<sequence>MFGRCTVNTSNDCDSFLKKRRNKKSKFSSREFSFYPPPPPSFPPSDKTLILLTFVFLDLIDGIDVCHKLSNRDVLYKCAIEISLDINKPRRSRIRKPSYFAVVSERHRRHPPRAVLRNLLTFAFPAFTFDYKSREKWRKFAGEDLNRAVEVNVL</sequence>
<evidence type="ECO:0000313" key="2">
    <source>
        <dbReference type="Proteomes" id="UP000053766"/>
    </source>
</evidence>